<dbReference type="SUPFAM" id="SSF101148">
    <property type="entry name" value="Plant invertase/pectin methylesterase inhibitor"/>
    <property type="match status" value="1"/>
</dbReference>
<evidence type="ECO:0000256" key="1">
    <source>
        <dbReference type="ARBA" id="ARBA00022729"/>
    </source>
</evidence>
<keyword evidence="7" id="KW-1185">Reference proteome</keyword>
<accession>A0AA88X943</accession>
<dbReference type="AlphaFoldDB" id="A0AA88X943"/>
<organism evidence="6 7">
    <name type="scientific">Escallonia herrerae</name>
    <dbReference type="NCBI Taxonomy" id="1293975"/>
    <lineage>
        <taxon>Eukaryota</taxon>
        <taxon>Viridiplantae</taxon>
        <taxon>Streptophyta</taxon>
        <taxon>Embryophyta</taxon>
        <taxon>Tracheophyta</taxon>
        <taxon>Spermatophyta</taxon>
        <taxon>Magnoliopsida</taxon>
        <taxon>eudicotyledons</taxon>
        <taxon>Gunneridae</taxon>
        <taxon>Pentapetalae</taxon>
        <taxon>asterids</taxon>
        <taxon>campanulids</taxon>
        <taxon>Escalloniales</taxon>
        <taxon>Escalloniaceae</taxon>
        <taxon>Escallonia</taxon>
    </lineage>
</organism>
<evidence type="ECO:0000256" key="3">
    <source>
        <dbReference type="ARBA" id="ARBA00038471"/>
    </source>
</evidence>
<name>A0AA88X943_9ASTE</name>
<comment type="caution">
    <text evidence="6">The sequence shown here is derived from an EMBL/GenBank/DDBJ whole genome shotgun (WGS) entry which is preliminary data.</text>
</comment>
<feature type="domain" description="Pectinesterase inhibitor" evidence="5">
    <location>
        <begin position="566"/>
        <end position="712"/>
    </location>
</feature>
<evidence type="ECO:0000259" key="5">
    <source>
        <dbReference type="SMART" id="SM00856"/>
    </source>
</evidence>
<dbReference type="InterPro" id="IPR006501">
    <property type="entry name" value="Pectinesterase_inhib_dom"/>
</dbReference>
<evidence type="ECO:0000256" key="4">
    <source>
        <dbReference type="SAM" id="MobiDB-lite"/>
    </source>
</evidence>
<keyword evidence="2" id="KW-1015">Disulfide bond</keyword>
<protein>
    <recommendedName>
        <fullName evidence="5">Pectinesterase inhibitor domain-containing protein</fullName>
    </recommendedName>
</protein>
<gene>
    <name evidence="6" type="ORF">RJ639_002186</name>
</gene>
<dbReference type="InterPro" id="IPR052421">
    <property type="entry name" value="PCW_Enzyme_Inhibitor"/>
</dbReference>
<feature type="region of interest" description="Disordered" evidence="4">
    <location>
        <begin position="540"/>
        <end position="569"/>
    </location>
</feature>
<dbReference type="InterPro" id="IPR035513">
    <property type="entry name" value="Invertase/methylesterase_inhib"/>
</dbReference>
<dbReference type="GO" id="GO:0046910">
    <property type="term" value="F:pectinesterase inhibitor activity"/>
    <property type="evidence" value="ECO:0007669"/>
    <property type="project" value="InterPro"/>
</dbReference>
<evidence type="ECO:0000256" key="2">
    <source>
        <dbReference type="ARBA" id="ARBA00023157"/>
    </source>
</evidence>
<keyword evidence="1" id="KW-0732">Signal</keyword>
<dbReference type="EMBL" id="JAVXUP010000026">
    <property type="protein sequence ID" value="KAK3041904.1"/>
    <property type="molecule type" value="Genomic_DNA"/>
</dbReference>
<dbReference type="CDD" id="cd15797">
    <property type="entry name" value="PMEI"/>
    <property type="match status" value="1"/>
</dbReference>
<evidence type="ECO:0000313" key="7">
    <source>
        <dbReference type="Proteomes" id="UP001188597"/>
    </source>
</evidence>
<dbReference type="PANTHER" id="PTHR36710:SF18">
    <property type="entry name" value="PECTINESTERASE INHIBITOR 5-RELATED"/>
    <property type="match status" value="1"/>
</dbReference>
<feature type="compositionally biased region" description="Basic residues" evidence="4">
    <location>
        <begin position="553"/>
        <end position="569"/>
    </location>
</feature>
<dbReference type="PANTHER" id="PTHR36710">
    <property type="entry name" value="PECTINESTERASE INHIBITOR-LIKE"/>
    <property type="match status" value="1"/>
</dbReference>
<dbReference type="SMART" id="SM00856">
    <property type="entry name" value="PMEI"/>
    <property type="match status" value="1"/>
</dbReference>
<comment type="similarity">
    <text evidence="3">Belongs to the PMEI family.</text>
</comment>
<proteinExistence type="inferred from homology"/>
<evidence type="ECO:0000313" key="6">
    <source>
        <dbReference type="EMBL" id="KAK3041904.1"/>
    </source>
</evidence>
<dbReference type="Gene3D" id="1.20.140.40">
    <property type="entry name" value="Invertase/pectin methylesterase inhibitor family protein"/>
    <property type="match status" value="1"/>
</dbReference>
<dbReference type="NCBIfam" id="TIGR01614">
    <property type="entry name" value="PME_inhib"/>
    <property type="match status" value="1"/>
</dbReference>
<feature type="region of interest" description="Disordered" evidence="4">
    <location>
        <begin position="417"/>
        <end position="437"/>
    </location>
</feature>
<dbReference type="Proteomes" id="UP001188597">
    <property type="component" value="Unassembled WGS sequence"/>
</dbReference>
<sequence length="724" mass="82198">MILLGQSSVRTKFYSGRIVFGHESLCSGKVFIHDSARAEFCSGRVLLGHNSPQAKLCSGISHFARAKCSSMILPRQNCVRAQVTLLWQNVRARFCSGKIVFGLWHSAPVECSGATLLGHNRVRPFGILLGHDSARAGSFSAIWHSARAECLLGHNRVRRFGTLLGQSFPRLENMSEFSTSVFPSEENNALGDVKYQAEDEANPKPWYTADEKSSTMSTEDLLELIRESPLPKVGMLVFLEPTNYGTKFETGIYEEQVKSGQRLLKGGLKSNKGWHSKYFFVGRSDKGKLLFDREWNPYYKDFENPGKLTPNNLTKHILSHINFEKAKGKRKEKQPSAKLPPAPKKTRIVEKVSVDEDLIFYPRWTLCCDDVGMPDSQISKQHLVHGVLPWDKEMYASGSEMLSRFEMARQVATEEAQQKKEAIREPEETTRRAEELSKQETDYLAQIETLERRLEWAKRKVAEEVKKARDQGIRDFLDGNPGDEWLKKRADHGLEIYELGFAKAKEMFAERFPDIPLDDFVLPAVVSHSRETVLPSEAGDAAASHLPGEVAQHHQKHHHHHHHKRLVTGKLKKTCDGTRKHNLCLKLLKYDNLPTTADLSDIVEIAIDLAHSRGKKIRHSFTSFARITNDHQLKKHYLSCSKNYESAVRDIKHAKKHLHWGYYQRIIDEATKASNKVSDCEDHFSGSLVEPSTTFSKKNQEFSFLCNIVAVATEQFAHKISLLT</sequence>
<dbReference type="InterPro" id="IPR034086">
    <property type="entry name" value="PMEI_plant"/>
</dbReference>
<reference evidence="6" key="1">
    <citation type="submission" date="2022-12" db="EMBL/GenBank/DDBJ databases">
        <title>Draft genome assemblies for two species of Escallonia (Escalloniales).</title>
        <authorList>
            <person name="Chanderbali A."/>
            <person name="Dervinis C."/>
            <person name="Anghel I."/>
            <person name="Soltis D."/>
            <person name="Soltis P."/>
            <person name="Zapata F."/>
        </authorList>
    </citation>
    <scope>NUCLEOTIDE SEQUENCE</scope>
    <source>
        <strain evidence="6">UCBG64.0493</strain>
        <tissue evidence="6">Leaf</tissue>
    </source>
</reference>
<dbReference type="Pfam" id="PF04043">
    <property type="entry name" value="PMEI"/>
    <property type="match status" value="1"/>
</dbReference>